<dbReference type="HAMAP" id="MF_00360">
    <property type="entry name" value="Ribosomal_bS6"/>
    <property type="match status" value="1"/>
</dbReference>
<dbReference type="InterPro" id="IPR000529">
    <property type="entry name" value="Ribosomal_bS6"/>
</dbReference>
<dbReference type="GO" id="GO:0006412">
    <property type="term" value="P:translation"/>
    <property type="evidence" value="ECO:0007669"/>
    <property type="project" value="InterPro"/>
</dbReference>
<dbReference type="EMBL" id="VSSQ01000843">
    <property type="protein sequence ID" value="MPM02070.1"/>
    <property type="molecule type" value="Genomic_DNA"/>
</dbReference>
<sequence length="109" mass="12885">MSDEQAKETVQKFKKLLTDKGAQMKHEEDWGLKKLAYPIQKKTTGFYHLFEFEAEGNVVGELEVNYKRDERVIRFLTVSLDKYGIEFVEKRRKLKAEKAKEESKKEPEV</sequence>
<dbReference type="AlphaFoldDB" id="A0A644WE22"/>
<dbReference type="InterPro" id="IPR020814">
    <property type="entry name" value="Ribosomal_S6_plastid/chlpt"/>
</dbReference>
<dbReference type="GO" id="GO:0070181">
    <property type="term" value="F:small ribosomal subunit rRNA binding"/>
    <property type="evidence" value="ECO:0007669"/>
    <property type="project" value="TreeGrafter"/>
</dbReference>
<keyword evidence="2" id="KW-0689">Ribosomal protein</keyword>
<dbReference type="InterPro" id="IPR014717">
    <property type="entry name" value="Transl_elong_EF1B/ribsomal_bS6"/>
</dbReference>
<keyword evidence="2" id="KW-0687">Ribonucleoprotein</keyword>
<proteinExistence type="inferred from homology"/>
<dbReference type="GO" id="GO:0003735">
    <property type="term" value="F:structural constituent of ribosome"/>
    <property type="evidence" value="ECO:0007669"/>
    <property type="project" value="InterPro"/>
</dbReference>
<reference evidence="2" key="1">
    <citation type="submission" date="2019-08" db="EMBL/GenBank/DDBJ databases">
        <authorList>
            <person name="Kucharzyk K."/>
            <person name="Murdoch R.W."/>
            <person name="Higgins S."/>
            <person name="Loffler F."/>
        </authorList>
    </citation>
    <scope>NUCLEOTIDE SEQUENCE</scope>
</reference>
<dbReference type="GO" id="GO:0005840">
    <property type="term" value="C:ribosome"/>
    <property type="evidence" value="ECO:0007669"/>
    <property type="project" value="UniProtKB-KW"/>
</dbReference>
<comment type="similarity">
    <text evidence="1">Belongs to the bacterial ribosomal protein bS6 family.</text>
</comment>
<name>A0A644WE22_9ZZZZ</name>
<dbReference type="GO" id="GO:0005737">
    <property type="term" value="C:cytoplasm"/>
    <property type="evidence" value="ECO:0007669"/>
    <property type="project" value="UniProtKB-ARBA"/>
</dbReference>
<dbReference type="PANTHER" id="PTHR21011:SF1">
    <property type="entry name" value="SMALL RIBOSOMAL SUBUNIT PROTEIN BS6M"/>
    <property type="match status" value="1"/>
</dbReference>
<dbReference type="InterPro" id="IPR035980">
    <property type="entry name" value="Ribosomal_bS6_sf"/>
</dbReference>
<protein>
    <submittedName>
        <fullName evidence="2">30S ribosomal protein S6</fullName>
    </submittedName>
</protein>
<dbReference type="NCBIfam" id="TIGR00166">
    <property type="entry name" value="S6"/>
    <property type="match status" value="1"/>
</dbReference>
<gene>
    <name evidence="2" type="primary">rpsF_17</name>
    <name evidence="2" type="ORF">SDC9_48315</name>
</gene>
<comment type="caution">
    <text evidence="2">The sequence shown here is derived from an EMBL/GenBank/DDBJ whole genome shotgun (WGS) entry which is preliminary data.</text>
</comment>
<evidence type="ECO:0000256" key="1">
    <source>
        <dbReference type="ARBA" id="ARBA00009512"/>
    </source>
</evidence>
<dbReference type="Gene3D" id="3.30.70.60">
    <property type="match status" value="1"/>
</dbReference>
<dbReference type="Pfam" id="PF01250">
    <property type="entry name" value="Ribosomal_S6"/>
    <property type="match status" value="1"/>
</dbReference>
<dbReference type="CDD" id="cd00473">
    <property type="entry name" value="bS6"/>
    <property type="match status" value="1"/>
</dbReference>
<organism evidence="2">
    <name type="scientific">bioreactor metagenome</name>
    <dbReference type="NCBI Taxonomy" id="1076179"/>
    <lineage>
        <taxon>unclassified sequences</taxon>
        <taxon>metagenomes</taxon>
        <taxon>ecological metagenomes</taxon>
    </lineage>
</organism>
<evidence type="ECO:0000313" key="2">
    <source>
        <dbReference type="EMBL" id="MPM02070.1"/>
    </source>
</evidence>
<accession>A0A644WE22</accession>
<dbReference type="SUPFAM" id="SSF54995">
    <property type="entry name" value="Ribosomal protein S6"/>
    <property type="match status" value="1"/>
</dbReference>
<dbReference type="PANTHER" id="PTHR21011">
    <property type="entry name" value="MITOCHONDRIAL 28S RIBOSOMAL PROTEIN S6"/>
    <property type="match status" value="1"/>
</dbReference>